<dbReference type="CDD" id="cd11390">
    <property type="entry name" value="bHLH_TS"/>
    <property type="match status" value="1"/>
</dbReference>
<evidence type="ECO:0000256" key="1">
    <source>
        <dbReference type="SAM" id="MobiDB-lite"/>
    </source>
</evidence>
<dbReference type="EMBL" id="CANHGI010000001">
    <property type="protein sequence ID" value="CAI5440028.1"/>
    <property type="molecule type" value="Genomic_DNA"/>
</dbReference>
<dbReference type="GO" id="GO:0000981">
    <property type="term" value="F:DNA-binding transcription factor activity, RNA polymerase II-specific"/>
    <property type="evidence" value="ECO:0007669"/>
    <property type="project" value="TreeGrafter"/>
</dbReference>
<dbReference type="GO" id="GO:0000977">
    <property type="term" value="F:RNA polymerase II transcription regulatory region sequence-specific DNA binding"/>
    <property type="evidence" value="ECO:0007669"/>
    <property type="project" value="TreeGrafter"/>
</dbReference>
<evidence type="ECO:0000259" key="2">
    <source>
        <dbReference type="PROSITE" id="PS50888"/>
    </source>
</evidence>
<dbReference type="Pfam" id="PF00010">
    <property type="entry name" value="HLH"/>
    <property type="match status" value="1"/>
</dbReference>
<keyword evidence="4" id="KW-1185">Reference proteome</keyword>
<organism evidence="3 4">
    <name type="scientific">Caenorhabditis angaria</name>
    <dbReference type="NCBI Taxonomy" id="860376"/>
    <lineage>
        <taxon>Eukaryota</taxon>
        <taxon>Metazoa</taxon>
        <taxon>Ecdysozoa</taxon>
        <taxon>Nematoda</taxon>
        <taxon>Chromadorea</taxon>
        <taxon>Rhabditida</taxon>
        <taxon>Rhabditina</taxon>
        <taxon>Rhabditomorpha</taxon>
        <taxon>Rhabditoidea</taxon>
        <taxon>Rhabditidae</taxon>
        <taxon>Peloderinae</taxon>
        <taxon>Caenorhabditis</taxon>
    </lineage>
</organism>
<reference evidence="3" key="1">
    <citation type="submission" date="2022-11" db="EMBL/GenBank/DDBJ databases">
        <authorList>
            <person name="Kikuchi T."/>
        </authorList>
    </citation>
    <scope>NUCLEOTIDE SEQUENCE</scope>
    <source>
        <strain evidence="3">PS1010</strain>
    </source>
</reference>
<comment type="caution">
    <text evidence="3">The sequence shown here is derived from an EMBL/GenBank/DDBJ whole genome shotgun (WGS) entry which is preliminary data.</text>
</comment>
<dbReference type="PROSITE" id="PS50888">
    <property type="entry name" value="BHLH"/>
    <property type="match status" value="1"/>
</dbReference>
<protein>
    <recommendedName>
        <fullName evidence="2">BHLH domain-containing protein</fullName>
    </recommendedName>
</protein>
<dbReference type="PANTHER" id="PTHR23349:SF68">
    <property type="entry name" value="FI14601P"/>
    <property type="match status" value="1"/>
</dbReference>
<dbReference type="GO" id="GO:0032502">
    <property type="term" value="P:developmental process"/>
    <property type="evidence" value="ECO:0007669"/>
    <property type="project" value="TreeGrafter"/>
</dbReference>
<dbReference type="InterPro" id="IPR011598">
    <property type="entry name" value="bHLH_dom"/>
</dbReference>
<dbReference type="GO" id="GO:0046983">
    <property type="term" value="F:protein dimerization activity"/>
    <property type="evidence" value="ECO:0007669"/>
    <property type="project" value="InterPro"/>
</dbReference>
<dbReference type="PANTHER" id="PTHR23349">
    <property type="entry name" value="BASIC HELIX-LOOP-HELIX TRANSCRIPTION FACTOR, TWIST"/>
    <property type="match status" value="1"/>
</dbReference>
<gene>
    <name evidence="3" type="ORF">CAMP_LOCUS2665</name>
</gene>
<dbReference type="InterPro" id="IPR050283">
    <property type="entry name" value="E-box_TF_Regulators"/>
</dbReference>
<dbReference type="AlphaFoldDB" id="A0A9P1I882"/>
<dbReference type="InterPro" id="IPR036638">
    <property type="entry name" value="HLH_DNA-bd_sf"/>
</dbReference>
<name>A0A9P1I882_9PELO</name>
<proteinExistence type="predicted"/>
<sequence length="193" mass="22299">MAPRKISEEVRREKCRNKEARRAEQINGAFNSLLKSIPYIPETQRPTMPKIKTLRLAMKYIQHLSQILEGQWAFAGNSQENPRPLQFDDFQVYCGWRDQGSQLQRTEAKRKQRCSETTAPTLLPPQTQPPHVFYSTSSPSTTVVPPIPNQFETYSSMPQYPALPRVDTVYGSCSPPDLFYQNPLMSSDEEWRF</sequence>
<accession>A0A9P1I882</accession>
<dbReference type="Proteomes" id="UP001152747">
    <property type="component" value="Unassembled WGS sequence"/>
</dbReference>
<evidence type="ECO:0000313" key="3">
    <source>
        <dbReference type="EMBL" id="CAI5440028.1"/>
    </source>
</evidence>
<dbReference type="OrthoDB" id="10055449at2759"/>
<evidence type="ECO:0000313" key="4">
    <source>
        <dbReference type="Proteomes" id="UP001152747"/>
    </source>
</evidence>
<feature type="domain" description="BHLH" evidence="2">
    <location>
        <begin position="10"/>
        <end position="64"/>
    </location>
</feature>
<dbReference type="SUPFAM" id="SSF47459">
    <property type="entry name" value="HLH, helix-loop-helix DNA-binding domain"/>
    <property type="match status" value="1"/>
</dbReference>
<dbReference type="Gene3D" id="4.10.280.10">
    <property type="entry name" value="Helix-loop-helix DNA-binding domain"/>
    <property type="match status" value="1"/>
</dbReference>
<feature type="region of interest" description="Disordered" evidence="1">
    <location>
        <begin position="113"/>
        <end position="139"/>
    </location>
</feature>
<dbReference type="SMART" id="SM00353">
    <property type="entry name" value="HLH"/>
    <property type="match status" value="1"/>
</dbReference>